<dbReference type="AlphaFoldDB" id="A0AAD5BB38"/>
<sequence length="130" mass="14689">MARLDNSQFLHELNQVVTTNNGKSSIYLTQKRLTSSEVQGINSSSIDDLPTNVIPNQKIQNSTSYPVLIRVAMNSKSNKDKKQSKLKISTVVEAEQLNQFWQQYIRVLKNGLVGLKKKEKKKGKKSKVAK</sequence>
<evidence type="ECO:0000256" key="7">
    <source>
        <dbReference type="RuleBase" id="RU368100"/>
    </source>
</evidence>
<evidence type="ECO:0000256" key="6">
    <source>
        <dbReference type="ARBA" id="ARBA00023274"/>
    </source>
</evidence>
<organism evidence="8 9">
    <name type="scientific">Candida theae</name>
    <dbReference type="NCBI Taxonomy" id="1198502"/>
    <lineage>
        <taxon>Eukaryota</taxon>
        <taxon>Fungi</taxon>
        <taxon>Dikarya</taxon>
        <taxon>Ascomycota</taxon>
        <taxon>Saccharomycotina</taxon>
        <taxon>Pichiomycetes</taxon>
        <taxon>Debaryomycetaceae</taxon>
        <taxon>Candida/Lodderomyces clade</taxon>
        <taxon>Candida</taxon>
    </lineage>
</organism>
<comment type="caution">
    <text evidence="8">The sequence shown here is derived from an EMBL/GenBank/DDBJ whole genome shotgun (WGS) entry which is preliminary data.</text>
</comment>
<comment type="function">
    <text evidence="7">Component of the signal recognition particle (SRP) complex, a ribonucleoprotein complex that mediates the cotranslational targeting of secretory and membrane proteins to the endoplasmic reticulum (ER).</text>
</comment>
<evidence type="ECO:0000313" key="9">
    <source>
        <dbReference type="Proteomes" id="UP001204833"/>
    </source>
</evidence>
<keyword evidence="3 7" id="KW-0963">Cytoplasm</keyword>
<dbReference type="GO" id="GO:0006614">
    <property type="term" value="P:SRP-dependent cotranslational protein targeting to membrane"/>
    <property type="evidence" value="ECO:0007669"/>
    <property type="project" value="UniProtKB-UniRule"/>
</dbReference>
<proteinExistence type="inferred from homology"/>
<accession>A0AAD5BB38</accession>
<comment type="subcellular location">
    <subcellularLocation>
        <location evidence="1 7">Cytoplasm</location>
    </subcellularLocation>
</comment>
<dbReference type="SUPFAM" id="SSF54762">
    <property type="entry name" value="Signal recognition particle alu RNA binding heterodimer, SRP9/14"/>
    <property type="match status" value="1"/>
</dbReference>
<keyword evidence="6 7" id="KW-0687">Ribonucleoprotein</keyword>
<dbReference type="GO" id="GO:0008312">
    <property type="term" value="F:7S RNA binding"/>
    <property type="evidence" value="ECO:0007669"/>
    <property type="project" value="UniProtKB-UniRule"/>
</dbReference>
<evidence type="ECO:0000256" key="3">
    <source>
        <dbReference type="ARBA" id="ARBA00022490"/>
    </source>
</evidence>
<dbReference type="Pfam" id="PF02290">
    <property type="entry name" value="SRP14"/>
    <property type="match status" value="1"/>
</dbReference>
<gene>
    <name evidence="8" type="ORF">KGF57_004398</name>
</gene>
<evidence type="ECO:0000256" key="4">
    <source>
        <dbReference type="ARBA" id="ARBA00022884"/>
    </source>
</evidence>
<name>A0AAD5BB38_9ASCO</name>
<dbReference type="EMBL" id="JAIHNG010000160">
    <property type="protein sequence ID" value="KAI5950053.1"/>
    <property type="molecule type" value="Genomic_DNA"/>
</dbReference>
<dbReference type="Proteomes" id="UP001204833">
    <property type="component" value="Unassembled WGS sequence"/>
</dbReference>
<reference evidence="8 9" key="1">
    <citation type="journal article" date="2022" name="DNA Res.">
        <title>Genome analysis of five recently described species of the CUG-Ser clade uncovers Candida theae as a new hybrid lineage with pathogenic potential in the Candida parapsilosis species complex.</title>
        <authorList>
            <person name="Mixao V."/>
            <person name="Del Olmo V."/>
            <person name="Hegedusova E."/>
            <person name="Saus E."/>
            <person name="Pryszcz L."/>
            <person name="Cillingova A."/>
            <person name="Nosek J."/>
            <person name="Gabaldon T."/>
        </authorList>
    </citation>
    <scope>NUCLEOTIDE SEQUENCE [LARGE SCALE GENOMIC DNA]</scope>
    <source>
        <strain evidence="8 9">CBS 12239</strain>
    </source>
</reference>
<dbReference type="GO" id="GO:0005786">
    <property type="term" value="C:signal recognition particle, endoplasmic reticulum targeting"/>
    <property type="evidence" value="ECO:0007669"/>
    <property type="project" value="UniProtKB-UniRule"/>
</dbReference>
<keyword evidence="4 7" id="KW-0694">RNA-binding</keyword>
<dbReference type="RefSeq" id="XP_051607085.1">
    <property type="nucleotide sequence ID" value="XM_051753905.1"/>
</dbReference>
<dbReference type="InterPro" id="IPR003210">
    <property type="entry name" value="Signal_recog_particle_SRP14"/>
</dbReference>
<evidence type="ECO:0000256" key="5">
    <source>
        <dbReference type="ARBA" id="ARBA00023135"/>
    </source>
</evidence>
<comment type="similarity">
    <text evidence="2 7">Belongs to the SRP14 family.</text>
</comment>
<dbReference type="InterPro" id="IPR009018">
    <property type="entry name" value="Signal_recog_particle_SRP9/14"/>
</dbReference>
<evidence type="ECO:0000256" key="2">
    <source>
        <dbReference type="ARBA" id="ARBA00010349"/>
    </source>
</evidence>
<dbReference type="GO" id="GO:0030942">
    <property type="term" value="F:endoplasmic reticulum signal peptide binding"/>
    <property type="evidence" value="ECO:0007669"/>
    <property type="project" value="UniProtKB-UniRule"/>
</dbReference>
<dbReference type="PANTHER" id="PTHR12013">
    <property type="entry name" value="SIGNAL RECOGNITION PARTICLE 14 KD PROTEIN"/>
    <property type="match status" value="1"/>
</dbReference>
<protein>
    <recommendedName>
        <fullName evidence="7">Signal recognition particle subunit SRP14</fullName>
    </recommendedName>
    <alternativeName>
        <fullName evidence="7">Signal recognition particle 14 kDa protein</fullName>
    </alternativeName>
</protein>
<keyword evidence="5 7" id="KW-0733">Signal recognition particle</keyword>
<evidence type="ECO:0000256" key="1">
    <source>
        <dbReference type="ARBA" id="ARBA00004496"/>
    </source>
</evidence>
<evidence type="ECO:0000313" key="8">
    <source>
        <dbReference type="EMBL" id="KAI5950053.1"/>
    </source>
</evidence>
<dbReference type="Gene3D" id="3.30.720.10">
    <property type="entry name" value="Signal recognition particle alu RNA binding heterodimer, srp9/1"/>
    <property type="match status" value="1"/>
</dbReference>
<keyword evidence="9" id="KW-1185">Reference proteome</keyword>
<dbReference type="GeneID" id="76152442"/>
<comment type="subunit">
    <text evidence="7">Component of a fungal signal recognition particle (SRP) complex that consists of a 7SL RNA molecule (scR1) and at least six protein subunits: SRP72, SRP68, SRP54, SEC65, SRP21 and SRP14.</text>
</comment>